<dbReference type="GO" id="GO:0005615">
    <property type="term" value="C:extracellular space"/>
    <property type="evidence" value="ECO:0007669"/>
    <property type="project" value="TreeGrafter"/>
</dbReference>
<sequence length="186" mass="20471">MRLVVDVVTIGGCLPGFMGIDCMEMYQLLLALLVTALCVNSLTMYGSHNVNILVLNMSDQEDEGNSNFSGPPKPSEVAKMARYIMHNSNWSVFAYKSRHPKTSEFPLGTTISVSDGPLGNGKGTPYMYVSEVEEAVQDTDKDSRCSLTMTLAQGDYCKQKKLDPQFPTCAQVTLIGRRERVSCVLI</sequence>
<comment type="caution">
    <text evidence="3">The sequence shown here is derived from an EMBL/GenBank/DDBJ whole genome shotgun (WGS) entry which is preliminary data.</text>
</comment>
<keyword evidence="1" id="KW-0812">Transmembrane</keyword>
<dbReference type="PANTHER" id="PTHR13343:SF17">
    <property type="entry name" value="CELLULAR REPRESSOR OF E1A-STIMULATED GENES, ISOFORM A"/>
    <property type="match status" value="1"/>
</dbReference>
<dbReference type="SUPFAM" id="SSF50475">
    <property type="entry name" value="FMN-binding split barrel"/>
    <property type="match status" value="1"/>
</dbReference>
<dbReference type="InterPro" id="IPR012349">
    <property type="entry name" value="Split_barrel_FMN-bd"/>
</dbReference>
<dbReference type="Pfam" id="PF13883">
    <property type="entry name" value="CREG_beta-barrel"/>
    <property type="match status" value="1"/>
</dbReference>
<dbReference type="AlphaFoldDB" id="A0A2J7Q5Z4"/>
<accession>A0A2J7Q5Z4</accession>
<evidence type="ECO:0000256" key="1">
    <source>
        <dbReference type="SAM" id="Phobius"/>
    </source>
</evidence>
<dbReference type="GO" id="GO:0005737">
    <property type="term" value="C:cytoplasm"/>
    <property type="evidence" value="ECO:0007669"/>
    <property type="project" value="UniProtKB-ARBA"/>
</dbReference>
<evidence type="ECO:0000313" key="4">
    <source>
        <dbReference type="Proteomes" id="UP000235965"/>
    </source>
</evidence>
<keyword evidence="1" id="KW-0472">Membrane</keyword>
<dbReference type="OrthoDB" id="46836at2759"/>
<dbReference type="Gene3D" id="2.30.110.10">
    <property type="entry name" value="Electron Transport, Fmn-binding Protein, Chain A"/>
    <property type="match status" value="1"/>
</dbReference>
<dbReference type="InterPro" id="IPR055343">
    <property type="entry name" value="CREG_beta-barrel"/>
</dbReference>
<protein>
    <recommendedName>
        <fullName evidence="2">CREG-like beta-barrel domain-containing protein</fullName>
    </recommendedName>
</protein>
<dbReference type="Proteomes" id="UP000235965">
    <property type="component" value="Unassembled WGS sequence"/>
</dbReference>
<dbReference type="InParanoid" id="A0A2J7Q5Z4"/>
<gene>
    <name evidence="3" type="ORF">B7P43_G09291</name>
</gene>
<keyword evidence="4" id="KW-1185">Reference proteome</keyword>
<dbReference type="PANTHER" id="PTHR13343">
    <property type="entry name" value="CREG1 PROTEIN"/>
    <property type="match status" value="1"/>
</dbReference>
<reference evidence="3 4" key="1">
    <citation type="submission" date="2017-12" db="EMBL/GenBank/DDBJ databases">
        <title>Hemimetabolous genomes reveal molecular basis of termite eusociality.</title>
        <authorList>
            <person name="Harrison M.C."/>
            <person name="Jongepier E."/>
            <person name="Robertson H.M."/>
            <person name="Arning N."/>
            <person name="Bitard-Feildel T."/>
            <person name="Chao H."/>
            <person name="Childers C.P."/>
            <person name="Dinh H."/>
            <person name="Doddapaneni H."/>
            <person name="Dugan S."/>
            <person name="Gowin J."/>
            <person name="Greiner C."/>
            <person name="Han Y."/>
            <person name="Hu H."/>
            <person name="Hughes D.S.T."/>
            <person name="Huylmans A.-K."/>
            <person name="Kemena C."/>
            <person name="Kremer L.P.M."/>
            <person name="Lee S.L."/>
            <person name="Lopez-Ezquerra A."/>
            <person name="Mallet L."/>
            <person name="Monroy-Kuhn J.M."/>
            <person name="Moser A."/>
            <person name="Murali S.C."/>
            <person name="Muzny D.M."/>
            <person name="Otani S."/>
            <person name="Piulachs M.-D."/>
            <person name="Poelchau M."/>
            <person name="Qu J."/>
            <person name="Schaub F."/>
            <person name="Wada-Katsumata A."/>
            <person name="Worley K.C."/>
            <person name="Xie Q."/>
            <person name="Ylla G."/>
            <person name="Poulsen M."/>
            <person name="Gibbs R.A."/>
            <person name="Schal C."/>
            <person name="Richards S."/>
            <person name="Belles X."/>
            <person name="Korb J."/>
            <person name="Bornberg-Bauer E."/>
        </authorList>
    </citation>
    <scope>NUCLEOTIDE SEQUENCE [LARGE SCALE GENOMIC DNA]</scope>
    <source>
        <tissue evidence="3">Whole body</tissue>
    </source>
</reference>
<feature type="domain" description="CREG-like beta-barrel" evidence="2">
    <location>
        <begin position="72"/>
        <end position="181"/>
    </location>
</feature>
<organism evidence="3 4">
    <name type="scientific">Cryptotermes secundus</name>
    <dbReference type="NCBI Taxonomy" id="105785"/>
    <lineage>
        <taxon>Eukaryota</taxon>
        <taxon>Metazoa</taxon>
        <taxon>Ecdysozoa</taxon>
        <taxon>Arthropoda</taxon>
        <taxon>Hexapoda</taxon>
        <taxon>Insecta</taxon>
        <taxon>Pterygota</taxon>
        <taxon>Neoptera</taxon>
        <taxon>Polyneoptera</taxon>
        <taxon>Dictyoptera</taxon>
        <taxon>Blattodea</taxon>
        <taxon>Blattoidea</taxon>
        <taxon>Termitoidae</taxon>
        <taxon>Kalotermitidae</taxon>
        <taxon>Cryptotermitinae</taxon>
        <taxon>Cryptotermes</taxon>
    </lineage>
</organism>
<dbReference type="EMBL" id="NEVH01017543">
    <property type="protein sequence ID" value="PNF23997.1"/>
    <property type="molecule type" value="Genomic_DNA"/>
</dbReference>
<name>A0A2J7Q5Z4_9NEOP</name>
<proteinExistence type="predicted"/>
<evidence type="ECO:0000259" key="2">
    <source>
        <dbReference type="Pfam" id="PF13883"/>
    </source>
</evidence>
<evidence type="ECO:0000313" key="3">
    <source>
        <dbReference type="EMBL" id="PNF23997.1"/>
    </source>
</evidence>
<feature type="transmembrane region" description="Helical" evidence="1">
    <location>
        <begin position="25"/>
        <end position="45"/>
    </location>
</feature>
<keyword evidence="1" id="KW-1133">Transmembrane helix</keyword>